<dbReference type="Gene3D" id="1.25.40.10">
    <property type="entry name" value="Tetratricopeptide repeat domain"/>
    <property type="match status" value="5"/>
</dbReference>
<keyword evidence="2" id="KW-0677">Repeat</keyword>
<dbReference type="EMBL" id="CAXHTB010000023">
    <property type="protein sequence ID" value="CAL0330915.1"/>
    <property type="molecule type" value="Genomic_DNA"/>
</dbReference>
<dbReference type="InterPro" id="IPR046848">
    <property type="entry name" value="E_motif"/>
</dbReference>
<evidence type="ECO:0000313" key="6">
    <source>
        <dbReference type="Proteomes" id="UP001497480"/>
    </source>
</evidence>
<accession>A0AAV1YAP5</accession>
<sequence>MNLQILKAWEVKQNLHRAIDFLWSREPASSDDYTRLVLHCVRANDFIQAKKLQSHMEHNLFQPKDSFLHNQLLHLYAKCGKLSDARNLFDKMSKRDVYSWNALLSAYAKVGLVEDLHAVFSQMPYRDSVSYNTLIACFSSKGFSCKALRVLVMMQEDGFQPTQHSYVNALQACSELLDFRRGKQIHGRVVVADCGGNAFIGNALTDMYAKCGDIGRARWLFDGMSNKNVVSWNLMINGYVKMGNADECIRLFNMMQISGLKPDQITISNVLNVYFQCGRVDDARKMFSEIPKKDEICWTTMIVGYAQSGREEDALILFGDMLRGNIKPDSYTISSVVSSCAKLASLYHGQVIHGKVILMGIDDNMPVCSALVDMYCKCGVTLDALVIFQTMPVRNVITWNAMIRGYAQNGQVQEALVLYERMLQENFRPDNISFVAVLSACINGDMVEEGQKYFDSISEHGMTPTLDHYACMITLLGRSGSIGKAVDLIKGMPHEPDYLIWSTLLSACAKKGDINNAELAANHLFELDPHNAGPYITLSNLYAARGRWKDVAIVRSLMKNNNAKKFAAYSWIEVENEVHRFVSEDRTHPEVERIYAKLNHLISILQQIGYNPDTNSVLHNVGEEEKLRSISYHSEKLALAFALIRKPNVVAPIRIIKNIRVCDDCHAFMKFASITIGQPIILRDSNRFHHFFGGSCSCKDHW</sequence>
<dbReference type="GO" id="GO:0003723">
    <property type="term" value="F:RNA binding"/>
    <property type="evidence" value="ECO:0007669"/>
    <property type="project" value="InterPro"/>
</dbReference>
<comment type="similarity">
    <text evidence="1">Belongs to the PPR family. PCMP-H subfamily.</text>
</comment>
<dbReference type="Pfam" id="PF13041">
    <property type="entry name" value="PPR_2"/>
    <property type="match status" value="3"/>
</dbReference>
<evidence type="ECO:0000256" key="2">
    <source>
        <dbReference type="ARBA" id="ARBA00022737"/>
    </source>
</evidence>
<reference evidence="5 6" key="1">
    <citation type="submission" date="2024-03" db="EMBL/GenBank/DDBJ databases">
        <authorList>
            <person name="Martinez-Hernandez J."/>
        </authorList>
    </citation>
    <scope>NUCLEOTIDE SEQUENCE [LARGE SCALE GENOMIC DNA]</scope>
</reference>
<dbReference type="SUPFAM" id="SSF48452">
    <property type="entry name" value="TPR-like"/>
    <property type="match status" value="1"/>
</dbReference>
<dbReference type="FunFam" id="1.25.40.10:FF:000344">
    <property type="entry name" value="Pentatricopeptide repeat-containing protein"/>
    <property type="match status" value="1"/>
</dbReference>
<feature type="repeat" description="PPR" evidence="3">
    <location>
        <begin position="65"/>
        <end position="99"/>
    </location>
</feature>
<dbReference type="AlphaFoldDB" id="A0AAV1YAP5"/>
<dbReference type="InterPro" id="IPR011990">
    <property type="entry name" value="TPR-like_helical_dom_sf"/>
</dbReference>
<dbReference type="Proteomes" id="UP001497480">
    <property type="component" value="Unassembled WGS sequence"/>
</dbReference>
<dbReference type="InterPro" id="IPR046960">
    <property type="entry name" value="PPR_At4g14850-like_plant"/>
</dbReference>
<feature type="repeat" description="PPR" evidence="3">
    <location>
        <begin position="294"/>
        <end position="328"/>
    </location>
</feature>
<dbReference type="NCBIfam" id="TIGR00756">
    <property type="entry name" value="PPR"/>
    <property type="match status" value="6"/>
</dbReference>
<gene>
    <name evidence="5" type="ORF">LLUT_LOCUS31975</name>
</gene>
<dbReference type="PROSITE" id="PS51375">
    <property type="entry name" value="PPR"/>
    <property type="match status" value="6"/>
</dbReference>
<organism evidence="5 6">
    <name type="scientific">Lupinus luteus</name>
    <name type="common">European yellow lupine</name>
    <dbReference type="NCBI Taxonomy" id="3873"/>
    <lineage>
        <taxon>Eukaryota</taxon>
        <taxon>Viridiplantae</taxon>
        <taxon>Streptophyta</taxon>
        <taxon>Embryophyta</taxon>
        <taxon>Tracheophyta</taxon>
        <taxon>Spermatophyta</taxon>
        <taxon>Magnoliopsida</taxon>
        <taxon>eudicotyledons</taxon>
        <taxon>Gunneridae</taxon>
        <taxon>Pentapetalae</taxon>
        <taxon>rosids</taxon>
        <taxon>fabids</taxon>
        <taxon>Fabales</taxon>
        <taxon>Fabaceae</taxon>
        <taxon>Papilionoideae</taxon>
        <taxon>50 kb inversion clade</taxon>
        <taxon>genistoids sensu lato</taxon>
        <taxon>core genistoids</taxon>
        <taxon>Genisteae</taxon>
        <taxon>Lupinus</taxon>
    </lineage>
</organism>
<dbReference type="Pfam" id="PF01535">
    <property type="entry name" value="PPR"/>
    <property type="match status" value="4"/>
</dbReference>
<evidence type="ECO:0000256" key="3">
    <source>
        <dbReference type="PROSITE-ProRule" id="PRU00708"/>
    </source>
</evidence>
<dbReference type="Pfam" id="PF20431">
    <property type="entry name" value="E_motif"/>
    <property type="match status" value="1"/>
</dbReference>
<feature type="repeat" description="PPR" evidence="3">
    <location>
        <begin position="430"/>
        <end position="464"/>
    </location>
</feature>
<feature type="repeat" description="PPR" evidence="3">
    <location>
        <begin position="127"/>
        <end position="161"/>
    </location>
</feature>
<name>A0AAV1YAP5_LUPLU</name>
<feature type="repeat" description="PPR" evidence="3">
    <location>
        <begin position="228"/>
        <end position="262"/>
    </location>
</feature>
<dbReference type="GO" id="GO:0008270">
    <property type="term" value="F:zinc ion binding"/>
    <property type="evidence" value="ECO:0007669"/>
    <property type="project" value="InterPro"/>
</dbReference>
<dbReference type="InterPro" id="IPR002885">
    <property type="entry name" value="PPR_rpt"/>
</dbReference>
<dbReference type="FunFam" id="1.25.40.10:FF:000285">
    <property type="entry name" value="Pentatricopeptide repeat-containing protein, chloroplastic"/>
    <property type="match status" value="1"/>
</dbReference>
<dbReference type="FunFam" id="1.25.40.10:FF:000442">
    <property type="entry name" value="Pentatricopeptide repeat-containing protein At3g49710"/>
    <property type="match status" value="1"/>
</dbReference>
<dbReference type="PANTHER" id="PTHR47926:SF382">
    <property type="entry name" value="PENTACOTRIPEPTIDE-REPEAT REGION OF PRORP DOMAIN-CONTAINING PROTEIN"/>
    <property type="match status" value="1"/>
</dbReference>
<dbReference type="PANTHER" id="PTHR47926">
    <property type="entry name" value="PENTATRICOPEPTIDE REPEAT-CONTAINING PROTEIN"/>
    <property type="match status" value="1"/>
</dbReference>
<feature type="repeat" description="PPR" evidence="3">
    <location>
        <begin position="395"/>
        <end position="429"/>
    </location>
</feature>
<feature type="domain" description="DYW" evidence="4">
    <location>
        <begin position="609"/>
        <end position="702"/>
    </location>
</feature>
<dbReference type="GO" id="GO:0009451">
    <property type="term" value="P:RNA modification"/>
    <property type="evidence" value="ECO:0007669"/>
    <property type="project" value="InterPro"/>
</dbReference>
<dbReference type="Pfam" id="PF14432">
    <property type="entry name" value="DYW_deaminase"/>
    <property type="match status" value="1"/>
</dbReference>
<keyword evidence="6" id="KW-1185">Reference proteome</keyword>
<evidence type="ECO:0000313" key="5">
    <source>
        <dbReference type="EMBL" id="CAL0330915.1"/>
    </source>
</evidence>
<proteinExistence type="inferred from homology"/>
<comment type="caution">
    <text evidence="5">The sequence shown here is derived from an EMBL/GenBank/DDBJ whole genome shotgun (WGS) entry which is preliminary data.</text>
</comment>
<dbReference type="InterPro" id="IPR032867">
    <property type="entry name" value="DYW_dom"/>
</dbReference>
<evidence type="ECO:0000259" key="4">
    <source>
        <dbReference type="Pfam" id="PF14432"/>
    </source>
</evidence>
<protein>
    <recommendedName>
        <fullName evidence="4">DYW domain-containing protein</fullName>
    </recommendedName>
</protein>
<evidence type="ECO:0000256" key="1">
    <source>
        <dbReference type="ARBA" id="ARBA00006643"/>
    </source>
</evidence>
<dbReference type="FunFam" id="1.25.40.10:FF:000366">
    <property type="entry name" value="Pentatricopeptide (PPR) repeat-containing protein"/>
    <property type="match status" value="1"/>
</dbReference>